<dbReference type="Pfam" id="PF00561">
    <property type="entry name" value="Abhydrolase_1"/>
    <property type="match status" value="1"/>
</dbReference>
<dbReference type="Proteomes" id="UP000652761">
    <property type="component" value="Unassembled WGS sequence"/>
</dbReference>
<evidence type="ECO:0000313" key="3">
    <source>
        <dbReference type="Proteomes" id="UP000652761"/>
    </source>
</evidence>
<dbReference type="PANTHER" id="PTHR45763:SF51">
    <property type="entry name" value="ALPHA_BETA-HYDROLASES SUPERFAMILY PROTEIN"/>
    <property type="match status" value="1"/>
</dbReference>
<comment type="caution">
    <text evidence="2">The sequence shown here is derived from an EMBL/GenBank/DDBJ whole genome shotgun (WGS) entry which is preliminary data.</text>
</comment>
<gene>
    <name evidence="2" type="ORF">Taro_056337</name>
</gene>
<sequence length="371" mass="40572">MVPPSRAVTLLSAAVALLAVWGYHALLLPPPPKLCGTPGSPPAVSPRIRLHDGRHLAYRESGVPRAEARHRVVLAHGLVDSKDFSLSASPELVEELGVYFVCFDRPGFAESDPHPGRTVKSAAMDIQELADQLGLGERFYVVGASIGGYAAWGCIKHIPHRLAGVALVVPGINYWWPSLPAGLANAAFGKLHPSDRRAFWVARHAPWLLYAYMTQKLVTPSAALAGLPDIFSRQDQEILGMLGFNTTATVEQVTRQGIHESLYRDLMVAFGDWGFEPMKLADPFPRHSDGGSSSSSSAVHVWQGGEDRVLDPEVQRYVARKLPWVRYHECPDCGHLLVHKEVWSNAILRELVLGPEQEDDRHKSSCAAAAA</sequence>
<dbReference type="SUPFAM" id="SSF53474">
    <property type="entry name" value="alpha/beta-Hydrolases"/>
    <property type="match status" value="1"/>
</dbReference>
<keyword evidence="3" id="KW-1185">Reference proteome</keyword>
<dbReference type="AlphaFoldDB" id="A0A843XTM7"/>
<dbReference type="InterPro" id="IPR029058">
    <property type="entry name" value="AB_hydrolase_fold"/>
</dbReference>
<proteinExistence type="predicted"/>
<evidence type="ECO:0000313" key="2">
    <source>
        <dbReference type="EMBL" id="MQM23274.1"/>
    </source>
</evidence>
<organism evidence="2 3">
    <name type="scientific">Colocasia esculenta</name>
    <name type="common">Wild taro</name>
    <name type="synonym">Arum esculentum</name>
    <dbReference type="NCBI Taxonomy" id="4460"/>
    <lineage>
        <taxon>Eukaryota</taxon>
        <taxon>Viridiplantae</taxon>
        <taxon>Streptophyta</taxon>
        <taxon>Embryophyta</taxon>
        <taxon>Tracheophyta</taxon>
        <taxon>Spermatophyta</taxon>
        <taxon>Magnoliopsida</taxon>
        <taxon>Liliopsida</taxon>
        <taxon>Araceae</taxon>
        <taxon>Aroideae</taxon>
        <taxon>Colocasieae</taxon>
        <taxon>Colocasia</taxon>
    </lineage>
</organism>
<evidence type="ECO:0000259" key="1">
    <source>
        <dbReference type="Pfam" id="PF00561"/>
    </source>
</evidence>
<dbReference type="EMBL" id="NMUH01015672">
    <property type="protein sequence ID" value="MQM23274.1"/>
    <property type="molecule type" value="Genomic_DNA"/>
</dbReference>
<dbReference type="Gene3D" id="3.40.50.1820">
    <property type="entry name" value="alpha/beta hydrolase"/>
    <property type="match status" value="1"/>
</dbReference>
<dbReference type="InterPro" id="IPR000073">
    <property type="entry name" value="AB_hydrolase_1"/>
</dbReference>
<dbReference type="FunFam" id="3.40.50.1820:FF:000270">
    <property type="entry name" value="Alpha/beta-Hydrolases superfamily protein"/>
    <property type="match status" value="1"/>
</dbReference>
<reference evidence="2" key="1">
    <citation type="submission" date="2017-07" db="EMBL/GenBank/DDBJ databases">
        <title>Taro Niue Genome Assembly and Annotation.</title>
        <authorList>
            <person name="Atibalentja N."/>
            <person name="Keating K."/>
            <person name="Fields C.J."/>
        </authorList>
    </citation>
    <scope>NUCLEOTIDE SEQUENCE</scope>
    <source>
        <strain evidence="2">Niue_2</strain>
        <tissue evidence="2">Leaf</tissue>
    </source>
</reference>
<dbReference type="SMR" id="A0A843XTM7"/>
<dbReference type="OrthoDB" id="294702at2759"/>
<name>A0A843XTM7_COLES</name>
<protein>
    <recommendedName>
        <fullName evidence="1">AB hydrolase-1 domain-containing protein</fullName>
    </recommendedName>
</protein>
<accession>A0A843XTM7</accession>
<dbReference type="PANTHER" id="PTHR45763">
    <property type="entry name" value="HYDROLASE, ALPHA/BETA FOLD FAMILY PROTEIN, EXPRESSED-RELATED"/>
    <property type="match status" value="1"/>
</dbReference>
<feature type="domain" description="AB hydrolase-1" evidence="1">
    <location>
        <begin position="72"/>
        <end position="339"/>
    </location>
</feature>